<evidence type="ECO:0000313" key="5">
    <source>
        <dbReference type="Proteomes" id="UP001596058"/>
    </source>
</evidence>
<dbReference type="InterPro" id="IPR020843">
    <property type="entry name" value="ER"/>
</dbReference>
<dbReference type="SUPFAM" id="SSF51735">
    <property type="entry name" value="NAD(P)-binding Rossmann-fold domains"/>
    <property type="match status" value="1"/>
</dbReference>
<accession>A0ABW1CMZ3</accession>
<dbReference type="SMART" id="SM00829">
    <property type="entry name" value="PKS_ER"/>
    <property type="match status" value="1"/>
</dbReference>
<dbReference type="SUPFAM" id="SSF50129">
    <property type="entry name" value="GroES-like"/>
    <property type="match status" value="1"/>
</dbReference>
<reference evidence="5" key="1">
    <citation type="journal article" date="2019" name="Int. J. Syst. Evol. Microbiol.">
        <title>The Global Catalogue of Microorganisms (GCM) 10K type strain sequencing project: providing services to taxonomists for standard genome sequencing and annotation.</title>
        <authorList>
            <consortium name="The Broad Institute Genomics Platform"/>
            <consortium name="The Broad Institute Genome Sequencing Center for Infectious Disease"/>
            <person name="Wu L."/>
            <person name="Ma J."/>
        </authorList>
    </citation>
    <scope>NUCLEOTIDE SEQUENCE [LARGE SCALE GENOMIC DNA]</scope>
    <source>
        <strain evidence="5">CCUG 53903</strain>
    </source>
</reference>
<dbReference type="PANTHER" id="PTHR48106:SF13">
    <property type="entry name" value="QUINONE OXIDOREDUCTASE-RELATED"/>
    <property type="match status" value="1"/>
</dbReference>
<evidence type="ECO:0000259" key="3">
    <source>
        <dbReference type="SMART" id="SM00829"/>
    </source>
</evidence>
<gene>
    <name evidence="4" type="ORF">ACFPZ3_18545</name>
</gene>
<evidence type="ECO:0000256" key="2">
    <source>
        <dbReference type="ARBA" id="ARBA00023002"/>
    </source>
</evidence>
<dbReference type="RefSeq" id="WP_379515381.1">
    <property type="nucleotide sequence ID" value="NZ_JBHSPA010000023.1"/>
</dbReference>
<dbReference type="Pfam" id="PF00107">
    <property type="entry name" value="ADH_zinc_N"/>
    <property type="match status" value="1"/>
</dbReference>
<dbReference type="InterPro" id="IPR036291">
    <property type="entry name" value="NAD(P)-bd_dom_sf"/>
</dbReference>
<protein>
    <submittedName>
        <fullName evidence="4">Zinc-binding dehydrogenase</fullName>
    </submittedName>
</protein>
<keyword evidence="2" id="KW-0560">Oxidoreductase</keyword>
<dbReference type="InterPro" id="IPR013154">
    <property type="entry name" value="ADH-like_N"/>
</dbReference>
<name>A0ABW1CMZ3_9ACTN</name>
<dbReference type="InterPro" id="IPR013149">
    <property type="entry name" value="ADH-like_C"/>
</dbReference>
<sequence>MRIVRVRAFGPPEVLRVEESETPRPGAGQVRVAVEVAGVGFGETIVRSGRYPLPLPYEPGIEVGGRVVELGAGADPTLMGRRVVATTLGNAGGYAESALAEAGFAFAVPDELSLDQAITVFQTGAVSLGMLSAMRVRAGETVLVTAAAGRIGTVLVQLARAAGARVIGAVGSADKAAIVRELGASFVADYGSPGWSEQVRKATEGRGVDVALDAIGGTVGAQTLEAAADGHGRIGLYGYASGTWTPLDTPTVVRRGLTVSGPLSATFAKPLDEQRADAEEALRAAAKGVVRTLVHATLPLADAARAHAVLESRESVGAVLLKP</sequence>
<evidence type="ECO:0000256" key="1">
    <source>
        <dbReference type="ARBA" id="ARBA00022857"/>
    </source>
</evidence>
<keyword evidence="1" id="KW-0521">NADP</keyword>
<evidence type="ECO:0000313" key="4">
    <source>
        <dbReference type="EMBL" id="MFC5825866.1"/>
    </source>
</evidence>
<proteinExistence type="predicted"/>
<dbReference type="EMBL" id="JBHSPA010000023">
    <property type="protein sequence ID" value="MFC5825866.1"/>
    <property type="molecule type" value="Genomic_DNA"/>
</dbReference>
<feature type="domain" description="Enoyl reductase (ER)" evidence="3">
    <location>
        <begin position="10"/>
        <end position="321"/>
    </location>
</feature>
<keyword evidence="5" id="KW-1185">Reference proteome</keyword>
<dbReference type="InterPro" id="IPR011032">
    <property type="entry name" value="GroES-like_sf"/>
</dbReference>
<organism evidence="4 5">
    <name type="scientific">Nonomuraea insulae</name>
    <dbReference type="NCBI Taxonomy" id="1616787"/>
    <lineage>
        <taxon>Bacteria</taxon>
        <taxon>Bacillati</taxon>
        <taxon>Actinomycetota</taxon>
        <taxon>Actinomycetes</taxon>
        <taxon>Streptosporangiales</taxon>
        <taxon>Streptosporangiaceae</taxon>
        <taxon>Nonomuraea</taxon>
    </lineage>
</organism>
<dbReference type="Gene3D" id="3.90.180.10">
    <property type="entry name" value="Medium-chain alcohol dehydrogenases, catalytic domain"/>
    <property type="match status" value="1"/>
</dbReference>
<dbReference type="Proteomes" id="UP001596058">
    <property type="component" value="Unassembled WGS sequence"/>
</dbReference>
<dbReference type="Pfam" id="PF08240">
    <property type="entry name" value="ADH_N"/>
    <property type="match status" value="1"/>
</dbReference>
<comment type="caution">
    <text evidence="4">The sequence shown here is derived from an EMBL/GenBank/DDBJ whole genome shotgun (WGS) entry which is preliminary data.</text>
</comment>
<dbReference type="Gene3D" id="3.40.50.720">
    <property type="entry name" value="NAD(P)-binding Rossmann-like Domain"/>
    <property type="match status" value="1"/>
</dbReference>
<dbReference type="PANTHER" id="PTHR48106">
    <property type="entry name" value="QUINONE OXIDOREDUCTASE PIG3-RELATED"/>
    <property type="match status" value="1"/>
</dbReference>